<proteinExistence type="predicted"/>
<keyword evidence="7" id="KW-1278">Translocase</keyword>
<evidence type="ECO:0000256" key="4">
    <source>
        <dbReference type="ARBA" id="ARBA00022741"/>
    </source>
</evidence>
<reference evidence="11" key="1">
    <citation type="submission" date="2021-02" db="EMBL/GenBank/DDBJ databases">
        <authorList>
            <person name="Dougan E. K."/>
            <person name="Rhodes N."/>
            <person name="Thang M."/>
            <person name="Chan C."/>
        </authorList>
    </citation>
    <scope>NUCLEOTIDE SEQUENCE</scope>
</reference>
<dbReference type="NCBIfam" id="TIGR01494">
    <property type="entry name" value="ATPase_P-type"/>
    <property type="match status" value="1"/>
</dbReference>
<keyword evidence="4" id="KW-0547">Nucleotide-binding</keyword>
<comment type="caution">
    <text evidence="11">The sequence shown here is derived from an EMBL/GenBank/DDBJ whole genome shotgun (WGS) entry which is preliminary data.</text>
</comment>
<gene>
    <name evidence="11" type="ORF">PGLA2088_LOCUS47580</name>
</gene>
<keyword evidence="2" id="KW-0597">Phosphoprotein</keyword>
<keyword evidence="8" id="KW-1133">Transmembrane helix</keyword>
<name>A0A813LPL7_POLGL</name>
<keyword evidence="6" id="KW-0460">Magnesium</keyword>
<sequence>VGVWQESNAEKALDALKKLQPDNAMVLRDGRWQQIDAVDVVPGDVTEIKVGDKVPADMRLIKLKTTTIRIEQSQLTGESQSVAKESEPVTELDCVIQGKTNMLFASTTAPG</sequence>
<keyword evidence="3" id="KW-0812">Transmembrane</keyword>
<dbReference type="Gene3D" id="2.70.150.10">
    <property type="entry name" value="Calcium-transporting ATPase, cytoplasmic transduction domain A"/>
    <property type="match status" value="1"/>
</dbReference>
<dbReference type="InterPro" id="IPR001757">
    <property type="entry name" value="P_typ_ATPase"/>
</dbReference>
<evidence type="ECO:0000256" key="3">
    <source>
        <dbReference type="ARBA" id="ARBA00022692"/>
    </source>
</evidence>
<dbReference type="Pfam" id="PF00122">
    <property type="entry name" value="E1-E2_ATPase"/>
    <property type="match status" value="1"/>
</dbReference>
<dbReference type="SUPFAM" id="SSF81653">
    <property type="entry name" value="Calcium ATPase, transduction domain A"/>
    <property type="match status" value="1"/>
</dbReference>
<dbReference type="FunFam" id="2.70.150.10:FF:000160">
    <property type="entry name" value="Sarcoplasmic/endoplasmic reticulum calcium ATPase 1"/>
    <property type="match status" value="1"/>
</dbReference>
<dbReference type="GO" id="GO:0005524">
    <property type="term" value="F:ATP binding"/>
    <property type="evidence" value="ECO:0007669"/>
    <property type="project" value="UniProtKB-KW"/>
</dbReference>
<evidence type="ECO:0000256" key="8">
    <source>
        <dbReference type="ARBA" id="ARBA00022989"/>
    </source>
</evidence>
<dbReference type="InterPro" id="IPR059000">
    <property type="entry name" value="ATPase_P-type_domA"/>
</dbReference>
<evidence type="ECO:0000256" key="1">
    <source>
        <dbReference type="ARBA" id="ARBA00004127"/>
    </source>
</evidence>
<keyword evidence="5" id="KW-0067">ATP-binding</keyword>
<evidence type="ECO:0000313" key="11">
    <source>
        <dbReference type="EMBL" id="CAE8734942.1"/>
    </source>
</evidence>
<evidence type="ECO:0000256" key="6">
    <source>
        <dbReference type="ARBA" id="ARBA00022842"/>
    </source>
</evidence>
<dbReference type="GO" id="GO:0016887">
    <property type="term" value="F:ATP hydrolysis activity"/>
    <property type="evidence" value="ECO:0007669"/>
    <property type="project" value="InterPro"/>
</dbReference>
<accession>A0A813LPL7</accession>
<organism evidence="11 12">
    <name type="scientific">Polarella glacialis</name>
    <name type="common">Dinoflagellate</name>
    <dbReference type="NCBI Taxonomy" id="89957"/>
    <lineage>
        <taxon>Eukaryota</taxon>
        <taxon>Sar</taxon>
        <taxon>Alveolata</taxon>
        <taxon>Dinophyceae</taxon>
        <taxon>Suessiales</taxon>
        <taxon>Suessiaceae</taxon>
        <taxon>Polarella</taxon>
    </lineage>
</organism>
<feature type="domain" description="P-type ATPase A" evidence="10">
    <location>
        <begin position="18"/>
        <end position="108"/>
    </location>
</feature>
<dbReference type="GO" id="GO:0016020">
    <property type="term" value="C:membrane"/>
    <property type="evidence" value="ECO:0007669"/>
    <property type="project" value="InterPro"/>
</dbReference>
<dbReference type="GO" id="GO:0012505">
    <property type="term" value="C:endomembrane system"/>
    <property type="evidence" value="ECO:0007669"/>
    <property type="project" value="UniProtKB-SubCell"/>
</dbReference>
<dbReference type="AlphaFoldDB" id="A0A813LPL7"/>
<feature type="non-terminal residue" evidence="11">
    <location>
        <position position="111"/>
    </location>
</feature>
<dbReference type="InterPro" id="IPR008250">
    <property type="entry name" value="ATPase_P-typ_transduc_dom_A_sf"/>
</dbReference>
<comment type="subcellular location">
    <subcellularLocation>
        <location evidence="1">Endomembrane system</location>
        <topology evidence="1">Multi-pass membrane protein</topology>
    </subcellularLocation>
</comment>
<evidence type="ECO:0000313" key="12">
    <source>
        <dbReference type="Proteomes" id="UP000626109"/>
    </source>
</evidence>
<dbReference type="Proteomes" id="UP000626109">
    <property type="component" value="Unassembled WGS sequence"/>
</dbReference>
<protein>
    <recommendedName>
        <fullName evidence="10">P-type ATPase A domain-containing protein</fullName>
    </recommendedName>
</protein>
<evidence type="ECO:0000256" key="2">
    <source>
        <dbReference type="ARBA" id="ARBA00022553"/>
    </source>
</evidence>
<dbReference type="PANTHER" id="PTHR42861">
    <property type="entry name" value="CALCIUM-TRANSPORTING ATPASE"/>
    <property type="match status" value="1"/>
</dbReference>
<evidence type="ECO:0000256" key="7">
    <source>
        <dbReference type="ARBA" id="ARBA00022967"/>
    </source>
</evidence>
<evidence type="ECO:0000256" key="9">
    <source>
        <dbReference type="ARBA" id="ARBA00023136"/>
    </source>
</evidence>
<evidence type="ECO:0000256" key="5">
    <source>
        <dbReference type="ARBA" id="ARBA00022840"/>
    </source>
</evidence>
<keyword evidence="9" id="KW-0472">Membrane</keyword>
<evidence type="ECO:0000259" key="10">
    <source>
        <dbReference type="Pfam" id="PF00122"/>
    </source>
</evidence>
<dbReference type="EMBL" id="CAJNNW010036497">
    <property type="protein sequence ID" value="CAE8734942.1"/>
    <property type="molecule type" value="Genomic_DNA"/>
</dbReference>